<evidence type="ECO:0000313" key="3">
    <source>
        <dbReference type="Proteomes" id="UP000663823"/>
    </source>
</evidence>
<protein>
    <submittedName>
        <fullName evidence="1">Uncharacterized protein</fullName>
    </submittedName>
</protein>
<proteinExistence type="predicted"/>
<sequence>WPEKEFCRENFRLTSRIRANHIMIG</sequence>
<reference evidence="1" key="1">
    <citation type="submission" date="2021-02" db="EMBL/GenBank/DDBJ databases">
        <authorList>
            <person name="Nowell W R."/>
        </authorList>
    </citation>
    <scope>NUCLEOTIDE SEQUENCE</scope>
</reference>
<dbReference type="EMBL" id="CAJOAX010025539">
    <property type="protein sequence ID" value="CAF4223094.1"/>
    <property type="molecule type" value="Genomic_DNA"/>
</dbReference>
<dbReference type="Proteomes" id="UP000663823">
    <property type="component" value="Unassembled WGS sequence"/>
</dbReference>
<organism evidence="1 3">
    <name type="scientific">Rotaria sordida</name>
    <dbReference type="NCBI Taxonomy" id="392033"/>
    <lineage>
        <taxon>Eukaryota</taxon>
        <taxon>Metazoa</taxon>
        <taxon>Spiralia</taxon>
        <taxon>Gnathifera</taxon>
        <taxon>Rotifera</taxon>
        <taxon>Eurotatoria</taxon>
        <taxon>Bdelloidea</taxon>
        <taxon>Philodinida</taxon>
        <taxon>Philodinidae</taxon>
        <taxon>Rotaria</taxon>
    </lineage>
</organism>
<dbReference type="EMBL" id="CAJOBD010060940">
    <property type="protein sequence ID" value="CAF4382841.1"/>
    <property type="molecule type" value="Genomic_DNA"/>
</dbReference>
<dbReference type="AlphaFoldDB" id="A0A820CJ23"/>
<accession>A0A820CJ23</accession>
<evidence type="ECO:0000313" key="2">
    <source>
        <dbReference type="EMBL" id="CAF4382841.1"/>
    </source>
</evidence>
<comment type="caution">
    <text evidence="1">The sequence shown here is derived from an EMBL/GenBank/DDBJ whole genome shotgun (WGS) entry which is preliminary data.</text>
</comment>
<gene>
    <name evidence="2" type="ORF">JBS370_LOCUS42907</name>
    <name evidence="1" type="ORF">OTI717_LOCUS39453</name>
</gene>
<name>A0A820CJ23_9BILA</name>
<dbReference type="Proteomes" id="UP000663836">
    <property type="component" value="Unassembled WGS sequence"/>
</dbReference>
<evidence type="ECO:0000313" key="1">
    <source>
        <dbReference type="EMBL" id="CAF4223094.1"/>
    </source>
</evidence>
<feature type="non-terminal residue" evidence="1">
    <location>
        <position position="1"/>
    </location>
</feature>